<dbReference type="EMBL" id="VSSQ01084254">
    <property type="protein sequence ID" value="MPN32317.1"/>
    <property type="molecule type" value="Genomic_DNA"/>
</dbReference>
<reference evidence="1" key="1">
    <citation type="submission" date="2019-08" db="EMBL/GenBank/DDBJ databases">
        <authorList>
            <person name="Kucharzyk K."/>
            <person name="Murdoch R.W."/>
            <person name="Higgins S."/>
            <person name="Loffler F."/>
        </authorList>
    </citation>
    <scope>NUCLEOTIDE SEQUENCE</scope>
</reference>
<proteinExistence type="predicted"/>
<accession>A0A645GZV2</accession>
<evidence type="ECO:0000313" key="1">
    <source>
        <dbReference type="EMBL" id="MPN32317.1"/>
    </source>
</evidence>
<organism evidence="1">
    <name type="scientific">bioreactor metagenome</name>
    <dbReference type="NCBI Taxonomy" id="1076179"/>
    <lineage>
        <taxon>unclassified sequences</taxon>
        <taxon>metagenomes</taxon>
        <taxon>ecological metagenomes</taxon>
    </lineage>
</organism>
<gene>
    <name evidence="1" type="ORF">SDC9_179795</name>
</gene>
<dbReference type="AlphaFoldDB" id="A0A645GZV2"/>
<comment type="caution">
    <text evidence="1">The sequence shown here is derived from an EMBL/GenBank/DDBJ whole genome shotgun (WGS) entry which is preliminary data.</text>
</comment>
<sequence>MNNKFNKKMSFYVSQYKQKGFTASTFEVYSKFNDTYAGWNQEKNELLLIDVNKNVAMLVPYNKLINVQVVENSLLLLTSLEECPKFYVMLDKKNLDAISNKLHSVMQRQPANQDSKLFHSL</sequence>
<protein>
    <submittedName>
        <fullName evidence="1">Uncharacterized protein</fullName>
    </submittedName>
</protein>
<name>A0A645GZV2_9ZZZZ</name>